<accession>A0A4Z2E6Z3</accession>
<evidence type="ECO:0000313" key="2">
    <source>
        <dbReference type="EMBL" id="TNN24578.1"/>
    </source>
</evidence>
<proteinExistence type="predicted"/>
<sequence length="96" mass="10510">MEGWRDGGREEGMPKFIDFLPLFLSSIILPSFSSSSEKMSFEVFRSSSPPPETGGGAREQENRKWESGWPRSMTRRAPGLPAPGPGGEELNAAKPV</sequence>
<feature type="region of interest" description="Disordered" evidence="1">
    <location>
        <begin position="39"/>
        <end position="96"/>
    </location>
</feature>
<dbReference type="Proteomes" id="UP000314294">
    <property type="component" value="Unassembled WGS sequence"/>
</dbReference>
<organism evidence="2 3">
    <name type="scientific">Liparis tanakae</name>
    <name type="common">Tanaka's snailfish</name>
    <dbReference type="NCBI Taxonomy" id="230148"/>
    <lineage>
        <taxon>Eukaryota</taxon>
        <taxon>Metazoa</taxon>
        <taxon>Chordata</taxon>
        <taxon>Craniata</taxon>
        <taxon>Vertebrata</taxon>
        <taxon>Euteleostomi</taxon>
        <taxon>Actinopterygii</taxon>
        <taxon>Neopterygii</taxon>
        <taxon>Teleostei</taxon>
        <taxon>Neoteleostei</taxon>
        <taxon>Acanthomorphata</taxon>
        <taxon>Eupercaria</taxon>
        <taxon>Perciformes</taxon>
        <taxon>Cottioidei</taxon>
        <taxon>Cottales</taxon>
        <taxon>Liparidae</taxon>
        <taxon>Liparis</taxon>
    </lineage>
</organism>
<name>A0A4Z2E6Z3_9TELE</name>
<keyword evidence="3" id="KW-1185">Reference proteome</keyword>
<comment type="caution">
    <text evidence="2">The sequence shown here is derived from an EMBL/GenBank/DDBJ whole genome shotgun (WGS) entry which is preliminary data.</text>
</comment>
<gene>
    <name evidence="2" type="ORF">EYF80_065296</name>
</gene>
<evidence type="ECO:0000313" key="3">
    <source>
        <dbReference type="Proteomes" id="UP000314294"/>
    </source>
</evidence>
<protein>
    <submittedName>
        <fullName evidence="2">Uncharacterized protein</fullName>
    </submittedName>
</protein>
<dbReference type="AlphaFoldDB" id="A0A4Z2E6Z3"/>
<evidence type="ECO:0000256" key="1">
    <source>
        <dbReference type="SAM" id="MobiDB-lite"/>
    </source>
</evidence>
<reference evidence="2 3" key="1">
    <citation type="submission" date="2019-03" db="EMBL/GenBank/DDBJ databases">
        <title>First draft genome of Liparis tanakae, snailfish: a comprehensive survey of snailfish specific genes.</title>
        <authorList>
            <person name="Kim W."/>
            <person name="Song I."/>
            <person name="Jeong J.-H."/>
            <person name="Kim D."/>
            <person name="Kim S."/>
            <person name="Ryu S."/>
            <person name="Song J.Y."/>
            <person name="Lee S.K."/>
        </authorList>
    </citation>
    <scope>NUCLEOTIDE SEQUENCE [LARGE SCALE GENOMIC DNA]</scope>
    <source>
        <tissue evidence="2">Muscle</tissue>
    </source>
</reference>
<dbReference type="EMBL" id="SRLO01014942">
    <property type="protein sequence ID" value="TNN24578.1"/>
    <property type="molecule type" value="Genomic_DNA"/>
</dbReference>